<name>A0ABQ9P6B1_9PEZI</name>
<gene>
    <name evidence="1" type="ORF">H2201_000001</name>
</gene>
<accession>A0ABQ9P6B1</accession>
<protein>
    <recommendedName>
        <fullName evidence="3">Helicase C-terminal domain-containing protein</fullName>
    </recommendedName>
</protein>
<proteinExistence type="predicted"/>
<sequence>MRAEIATKFNDSTNPSQILISTFDLISTGLNLHHSANVLVIFDKPKNTNIKNEHTIDGYLEYNNYFKYADYLRTLPTAHFTKEIEETRMQIEVEVIKRHPNDARKVNEELKEVEALSVVQGRELGIARLFARRFRH</sequence>
<reference evidence="1" key="1">
    <citation type="submission" date="2022-10" db="EMBL/GenBank/DDBJ databases">
        <title>Culturing micro-colonial fungi from biological soil crusts in the Mojave desert and describing Neophaeococcomyces mojavensis, and introducing the new genera and species Taxawa tesnikishii.</title>
        <authorList>
            <person name="Kurbessoian T."/>
            <person name="Stajich J.E."/>
        </authorList>
    </citation>
    <scope>NUCLEOTIDE SEQUENCE</scope>
    <source>
        <strain evidence="1">TK_1</strain>
    </source>
</reference>
<organism evidence="1 2">
    <name type="scientific">Coniosporium apollinis</name>
    <dbReference type="NCBI Taxonomy" id="61459"/>
    <lineage>
        <taxon>Eukaryota</taxon>
        <taxon>Fungi</taxon>
        <taxon>Dikarya</taxon>
        <taxon>Ascomycota</taxon>
        <taxon>Pezizomycotina</taxon>
        <taxon>Dothideomycetes</taxon>
        <taxon>Dothideomycetes incertae sedis</taxon>
        <taxon>Coniosporium</taxon>
    </lineage>
</organism>
<dbReference type="InterPro" id="IPR027417">
    <property type="entry name" value="P-loop_NTPase"/>
</dbReference>
<evidence type="ECO:0000313" key="2">
    <source>
        <dbReference type="Proteomes" id="UP001172684"/>
    </source>
</evidence>
<evidence type="ECO:0008006" key="3">
    <source>
        <dbReference type="Google" id="ProtNLM"/>
    </source>
</evidence>
<dbReference type="EMBL" id="JAPDRL010000001">
    <property type="protein sequence ID" value="KAJ9669618.1"/>
    <property type="molecule type" value="Genomic_DNA"/>
</dbReference>
<dbReference type="SUPFAM" id="SSF52540">
    <property type="entry name" value="P-loop containing nucleoside triphosphate hydrolases"/>
    <property type="match status" value="1"/>
</dbReference>
<comment type="caution">
    <text evidence="1">The sequence shown here is derived from an EMBL/GenBank/DDBJ whole genome shotgun (WGS) entry which is preliminary data.</text>
</comment>
<dbReference type="Proteomes" id="UP001172684">
    <property type="component" value="Unassembled WGS sequence"/>
</dbReference>
<keyword evidence="2" id="KW-1185">Reference proteome</keyword>
<dbReference type="Gene3D" id="3.40.50.300">
    <property type="entry name" value="P-loop containing nucleotide triphosphate hydrolases"/>
    <property type="match status" value="1"/>
</dbReference>
<evidence type="ECO:0000313" key="1">
    <source>
        <dbReference type="EMBL" id="KAJ9669618.1"/>
    </source>
</evidence>